<keyword evidence="1 7" id="KW-0217">Developmental protein</keyword>
<evidence type="ECO:0000313" key="8">
    <source>
        <dbReference type="EMBL" id="EFO93638.1"/>
    </source>
</evidence>
<keyword evidence="7" id="KW-0732">Signal</keyword>
<proteinExistence type="predicted"/>
<dbReference type="GO" id="GO:0005886">
    <property type="term" value="C:plasma membrane"/>
    <property type="evidence" value="ECO:0007669"/>
    <property type="project" value="TreeGrafter"/>
</dbReference>
<dbReference type="Gene3D" id="2.10.25.10">
    <property type="entry name" value="Laminin"/>
    <property type="match status" value="1"/>
</dbReference>
<keyword evidence="3 7" id="KW-0677">Repeat</keyword>
<evidence type="ECO:0000256" key="5">
    <source>
        <dbReference type="PROSITE-ProRule" id="PRU00076"/>
    </source>
</evidence>
<dbReference type="PROSITE" id="PS51257">
    <property type="entry name" value="PROKAR_LIPOPROTEIN"/>
    <property type="match status" value="1"/>
</dbReference>
<dbReference type="PROSITE" id="PS50026">
    <property type="entry name" value="EGF_3"/>
    <property type="match status" value="1"/>
</dbReference>
<feature type="disulfide bond" evidence="6">
    <location>
        <begin position="168"/>
        <end position="177"/>
    </location>
</feature>
<dbReference type="OrthoDB" id="5827257at2759"/>
<accession>E3M7Y6</accession>
<name>E3M7Y6_CAERE</name>
<dbReference type="eggNOG" id="KOG1218">
    <property type="taxonomic scope" value="Eukaryota"/>
</dbReference>
<dbReference type="GO" id="GO:0001708">
    <property type="term" value="P:cell fate specification"/>
    <property type="evidence" value="ECO:0007669"/>
    <property type="project" value="InterPro"/>
</dbReference>
<dbReference type="Proteomes" id="UP000008281">
    <property type="component" value="Unassembled WGS sequence"/>
</dbReference>
<dbReference type="AlphaFoldDB" id="E3M7Y6"/>
<evidence type="ECO:0000256" key="7">
    <source>
        <dbReference type="RuleBase" id="RU280815"/>
    </source>
</evidence>
<keyword evidence="7" id="KW-0472">Membrane</keyword>
<dbReference type="GO" id="GO:0005112">
    <property type="term" value="F:Notch binding"/>
    <property type="evidence" value="ECO:0007669"/>
    <property type="project" value="InterPro"/>
</dbReference>
<evidence type="ECO:0000256" key="3">
    <source>
        <dbReference type="ARBA" id="ARBA00022737"/>
    </source>
</evidence>
<dbReference type="OMA" id="IRIVIGC"/>
<comment type="subcellular location">
    <subcellularLocation>
        <location evidence="7">Membrane</location>
        <topology evidence="7">Single-pass type I membrane protein</topology>
    </subcellularLocation>
</comment>
<dbReference type="InterPro" id="IPR001774">
    <property type="entry name" value="DSL"/>
</dbReference>
<dbReference type="PANTHER" id="PTHR22669">
    <property type="entry name" value="DELTA/SERRATE/LAG-2 DOMAIN PROTEIN"/>
    <property type="match status" value="1"/>
</dbReference>
<feature type="disulfide bond" evidence="5">
    <location>
        <begin position="205"/>
        <end position="214"/>
    </location>
</feature>
<dbReference type="PROSITE" id="PS00022">
    <property type="entry name" value="EGF_1"/>
    <property type="match status" value="1"/>
</dbReference>
<feature type="disulfide bond" evidence="6">
    <location>
        <begin position="148"/>
        <end position="160"/>
    </location>
</feature>
<evidence type="ECO:0000256" key="6">
    <source>
        <dbReference type="PROSITE-ProRule" id="PRU00377"/>
    </source>
</evidence>
<dbReference type="Gene3D" id="2.10.25.140">
    <property type="match status" value="1"/>
</dbReference>
<dbReference type="SUPFAM" id="SSF57196">
    <property type="entry name" value="EGF/Laminin"/>
    <property type="match status" value="1"/>
</dbReference>
<protein>
    <recommendedName>
        <fullName evidence="7">Delta-like protein</fullName>
    </recommendedName>
</protein>
<comment type="caution">
    <text evidence="5">Lacks conserved residue(s) required for the propagation of feature annotation.</text>
</comment>
<dbReference type="FunCoup" id="E3M7Y6">
    <property type="interactions" value="6"/>
</dbReference>
<keyword evidence="2 5" id="KW-0245">EGF-like domain</keyword>
<dbReference type="PROSITE" id="PS51051">
    <property type="entry name" value="DSL"/>
    <property type="match status" value="1"/>
</dbReference>
<sequence length="299" mass="33348">MKLKLIVFICLFGLISCSGYLELHLQSSYKQSANVNISSSSKNEKSRIIQVELSPKKRFNVTRIPIKFDRIYNITIKCGESKEEGDIKCDRISNFSFSTGLTETTIVSSVIPNLGLLSPAAVARPLNGIRVIIGCDENWFGTKCDIFCDVRKTKKSGKSCNFHGISSCSNEFTGPKCDRKIDSKTCKCENNGKCIDSSPKPVCECSRAFRGDKCEKKQLSASLSSHYKGDFWNFRMTFWQLIFSNLVENQLAEVKESEAWETINKILGNSSETPFANRPSDTAAFPFTGSVDLDATNIE</sequence>
<keyword evidence="7" id="KW-1133">Transmembrane helix</keyword>
<gene>
    <name evidence="8" type="primary">Cre-dsl-5</name>
    <name evidence="8" type="ORF">CRE_12620</name>
</gene>
<dbReference type="InterPro" id="IPR039178">
    <property type="entry name" value="Lag2"/>
</dbReference>
<dbReference type="PANTHER" id="PTHR22669:SF10">
    <property type="entry name" value="DELTA-LIKE PROTEIN"/>
    <property type="match status" value="1"/>
</dbReference>
<evidence type="ECO:0000313" key="9">
    <source>
        <dbReference type="Proteomes" id="UP000008281"/>
    </source>
</evidence>
<evidence type="ECO:0000256" key="2">
    <source>
        <dbReference type="ARBA" id="ARBA00022536"/>
    </source>
</evidence>
<comment type="function">
    <text evidence="7">Putative Notch ligand involved in the mediation of Notch signaling.</text>
</comment>
<dbReference type="SMART" id="SM00051">
    <property type="entry name" value="DSL"/>
    <property type="match status" value="1"/>
</dbReference>
<keyword evidence="4 5" id="KW-1015">Disulfide bond</keyword>
<dbReference type="Pfam" id="PF01414">
    <property type="entry name" value="DSL"/>
    <property type="match status" value="1"/>
</dbReference>
<organism evidence="9">
    <name type="scientific">Caenorhabditis remanei</name>
    <name type="common">Caenorhabditis vulgaris</name>
    <dbReference type="NCBI Taxonomy" id="31234"/>
    <lineage>
        <taxon>Eukaryota</taxon>
        <taxon>Metazoa</taxon>
        <taxon>Ecdysozoa</taxon>
        <taxon>Nematoda</taxon>
        <taxon>Chromadorea</taxon>
        <taxon>Rhabditida</taxon>
        <taxon>Rhabditina</taxon>
        <taxon>Rhabditomorpha</taxon>
        <taxon>Rhabditoidea</taxon>
        <taxon>Rhabditidae</taxon>
        <taxon>Peloderinae</taxon>
        <taxon>Caenorhabditis</taxon>
    </lineage>
</organism>
<keyword evidence="7" id="KW-0812">Transmembrane</keyword>
<dbReference type="EMBL" id="DS268427">
    <property type="protein sequence ID" value="EFO93638.1"/>
    <property type="molecule type" value="Genomic_DNA"/>
</dbReference>
<evidence type="ECO:0000256" key="4">
    <source>
        <dbReference type="ARBA" id="ARBA00023157"/>
    </source>
</evidence>
<evidence type="ECO:0000256" key="1">
    <source>
        <dbReference type="ARBA" id="ARBA00022473"/>
    </source>
</evidence>
<dbReference type="InterPro" id="IPR000742">
    <property type="entry name" value="EGF"/>
</dbReference>
<dbReference type="HOGENOM" id="CLU_077229_0_0_1"/>
<dbReference type="STRING" id="31234.E3M7Y6"/>
<feature type="disulfide bond" evidence="6">
    <location>
        <begin position="135"/>
        <end position="144"/>
    </location>
</feature>
<dbReference type="GO" id="GO:0007219">
    <property type="term" value="P:Notch signaling pathway"/>
    <property type="evidence" value="ECO:0007669"/>
    <property type="project" value="InterPro"/>
</dbReference>
<reference evidence="8" key="1">
    <citation type="submission" date="2007-07" db="EMBL/GenBank/DDBJ databases">
        <title>PCAP assembly of the Caenorhabditis remanei genome.</title>
        <authorList>
            <consortium name="The Caenorhabditis remanei Sequencing Consortium"/>
            <person name="Wilson R.K."/>
        </authorList>
    </citation>
    <scope>NUCLEOTIDE SEQUENCE [LARGE SCALE GENOMIC DNA]</scope>
    <source>
        <strain evidence="8">PB4641</strain>
    </source>
</reference>
<keyword evidence="9" id="KW-1185">Reference proteome</keyword>